<evidence type="ECO:0000313" key="2">
    <source>
        <dbReference type="EMBL" id="RQX04040.1"/>
    </source>
</evidence>
<organism evidence="2 3">
    <name type="scientific">Micromonospora arida</name>
    <dbReference type="NCBI Taxonomy" id="2203715"/>
    <lineage>
        <taxon>Bacteria</taxon>
        <taxon>Bacillati</taxon>
        <taxon>Actinomycetota</taxon>
        <taxon>Actinomycetes</taxon>
        <taxon>Micromonosporales</taxon>
        <taxon>Micromonosporaceae</taxon>
        <taxon>Micromonospora</taxon>
    </lineage>
</organism>
<dbReference type="Proteomes" id="UP000266889">
    <property type="component" value="Unassembled WGS sequence"/>
</dbReference>
<dbReference type="RefSeq" id="WP_124860971.1">
    <property type="nucleotide sequence ID" value="NZ_JBEXYX010000009.1"/>
</dbReference>
<evidence type="ECO:0008006" key="4">
    <source>
        <dbReference type="Google" id="ProtNLM"/>
    </source>
</evidence>
<sequence>MTPGVDRRPVIFLDVDGPLIPFKARPVGRRRSSGGTAKRQSEDTGNPLLDRLNPDDGRRLLALGCRLVWATTWMAEANEVVSPRLGLPNLPVVDWPDDDEETGRGLHWKTAFLTQWAAGGPFVWLDDEITDADRRWVRAHHPARALLYRVDPYTGLTEADFAVVHRWIQVAGERPRSIP</sequence>
<name>A0A3N9WTH9_9ACTN</name>
<reference evidence="2 3" key="1">
    <citation type="submission" date="2018-05" db="EMBL/GenBank/DDBJ databases">
        <title>Micromonospora from Atacama Desert.</title>
        <authorList>
            <person name="Carro L."/>
            <person name="Goodfellow M."/>
            <person name="Klenk H.-P."/>
        </authorList>
    </citation>
    <scope>NUCLEOTIDE SEQUENCE [LARGE SCALE GENOMIC DNA]</scope>
    <source>
        <strain evidence="2 3">LB32</strain>
    </source>
</reference>
<dbReference type="EMBL" id="QGSY01000282">
    <property type="protein sequence ID" value="RQX04040.1"/>
    <property type="molecule type" value="Genomic_DNA"/>
</dbReference>
<dbReference type="AlphaFoldDB" id="A0A3N9WTH9"/>
<comment type="caution">
    <text evidence="2">The sequence shown here is derived from an EMBL/GenBank/DDBJ whole genome shotgun (WGS) entry which is preliminary data.</text>
</comment>
<proteinExistence type="predicted"/>
<gene>
    <name evidence="2" type="ORF">DLJ58_28730</name>
</gene>
<protein>
    <recommendedName>
        <fullName evidence="4">Secreted protein</fullName>
    </recommendedName>
</protein>
<keyword evidence="3" id="KW-1185">Reference proteome</keyword>
<evidence type="ECO:0000256" key="1">
    <source>
        <dbReference type="SAM" id="MobiDB-lite"/>
    </source>
</evidence>
<accession>A0A3N9WTH9</accession>
<dbReference type="OrthoDB" id="5124141at2"/>
<dbReference type="Pfam" id="PF18143">
    <property type="entry name" value="HAD_SAK_2"/>
    <property type="match status" value="1"/>
</dbReference>
<feature type="region of interest" description="Disordered" evidence="1">
    <location>
        <begin position="24"/>
        <end position="51"/>
    </location>
</feature>
<evidence type="ECO:0000313" key="3">
    <source>
        <dbReference type="Proteomes" id="UP000266889"/>
    </source>
</evidence>